<proteinExistence type="predicted"/>
<evidence type="ECO:0000313" key="2">
    <source>
        <dbReference type="Proteomes" id="UP001369247"/>
    </source>
</evidence>
<dbReference type="SFLD" id="SFLDS00003">
    <property type="entry name" value="Haloacid_Dehalogenase"/>
    <property type="match status" value="1"/>
</dbReference>
<keyword evidence="2" id="KW-1185">Reference proteome</keyword>
<dbReference type="PANTHER" id="PTHR43434:SF1">
    <property type="entry name" value="PHOSPHOGLYCOLATE PHOSPHATASE"/>
    <property type="match status" value="1"/>
</dbReference>
<evidence type="ECO:0000313" key="1">
    <source>
        <dbReference type="EMBL" id="MEJ8543106.1"/>
    </source>
</evidence>
<dbReference type="GeneID" id="58977714"/>
<dbReference type="GO" id="GO:0016787">
    <property type="term" value="F:hydrolase activity"/>
    <property type="evidence" value="ECO:0007669"/>
    <property type="project" value="UniProtKB-KW"/>
</dbReference>
<dbReference type="EMBL" id="JAXUHJ010000010">
    <property type="protein sequence ID" value="MEJ8543106.1"/>
    <property type="molecule type" value="Genomic_DNA"/>
</dbReference>
<dbReference type="SFLD" id="SFLDG01129">
    <property type="entry name" value="C1.5:_HAD__Beta-PGM__Phosphata"/>
    <property type="match status" value="1"/>
</dbReference>
<dbReference type="InterPro" id="IPR041492">
    <property type="entry name" value="HAD_2"/>
</dbReference>
<dbReference type="Proteomes" id="UP001369247">
    <property type="component" value="Unassembled WGS sequence"/>
</dbReference>
<dbReference type="SUPFAM" id="SSF56784">
    <property type="entry name" value="HAD-like"/>
    <property type="match status" value="1"/>
</dbReference>
<keyword evidence="1" id="KW-0378">Hydrolase</keyword>
<dbReference type="PANTHER" id="PTHR43434">
    <property type="entry name" value="PHOSPHOGLYCOLATE PHOSPHATASE"/>
    <property type="match status" value="1"/>
</dbReference>
<comment type="caution">
    <text evidence="1">The sequence shown here is derived from an EMBL/GenBank/DDBJ whole genome shotgun (WGS) entry which is preliminary data.</text>
</comment>
<dbReference type="InterPro" id="IPR036412">
    <property type="entry name" value="HAD-like_sf"/>
</dbReference>
<dbReference type="Gene3D" id="3.40.50.1000">
    <property type="entry name" value="HAD superfamily/HAD-like"/>
    <property type="match status" value="1"/>
</dbReference>
<dbReference type="InterPro" id="IPR050155">
    <property type="entry name" value="HAD-like_hydrolase_sf"/>
</dbReference>
<accession>A0ABU8TVL1</accession>
<dbReference type="InterPro" id="IPR023214">
    <property type="entry name" value="HAD_sf"/>
</dbReference>
<sequence>MKESATVALFDIDKTLIHRSEAHEMGFSHAFREVYGVDASVDMISYHGKTDPRIAREILLSLGLEGPEIESLMDEFLRRLTDYVRKHIHEDEIRLIDGADEFLNTLKGRGALMGLVTGNLREIACLKLQRVGLDEYFSFGGFGSDSSSREMLAEIALERCPLSRARTILFGDTPYDIKAGRHIGALTIGMASGSYTREDLIEAGADYVFPDFRDLLLMDVLEF</sequence>
<dbReference type="RefSeq" id="WP_191216295.1">
    <property type="nucleotide sequence ID" value="NZ_JAXUHJ010000010.1"/>
</dbReference>
<organism evidence="1 2">
    <name type="scientific">Methanothermobacter wolfeii</name>
    <name type="common">Methanobacterium wolfei</name>
    <dbReference type="NCBI Taxonomy" id="145261"/>
    <lineage>
        <taxon>Archaea</taxon>
        <taxon>Methanobacteriati</taxon>
        <taxon>Methanobacteriota</taxon>
        <taxon>Methanomada group</taxon>
        <taxon>Methanobacteria</taxon>
        <taxon>Methanobacteriales</taxon>
        <taxon>Methanobacteriaceae</taxon>
        <taxon>Methanothermobacter</taxon>
    </lineage>
</organism>
<dbReference type="Pfam" id="PF13419">
    <property type="entry name" value="HAD_2"/>
    <property type="match status" value="1"/>
</dbReference>
<protein>
    <submittedName>
        <fullName evidence="1">HAD family hydrolase</fullName>
    </submittedName>
</protein>
<gene>
    <name evidence="1" type="ORF">U2150_06345</name>
</gene>
<dbReference type="Gene3D" id="1.10.150.240">
    <property type="entry name" value="Putative phosphatase, domain 2"/>
    <property type="match status" value="1"/>
</dbReference>
<name>A0ABU8TVL1_METWO</name>
<dbReference type="InterPro" id="IPR023198">
    <property type="entry name" value="PGP-like_dom2"/>
</dbReference>
<reference evidence="1 2" key="1">
    <citation type="submission" date="2023-12" db="EMBL/GenBank/DDBJ databases">
        <title>Phenotypic and Genomic Characterization of Methanothermobacter wolfeii Strain BSEL, a CO2-Capturing Archaeon with Minimal Nutrient Requirements.</title>
        <authorList>
            <person name="Ale Enriquez F."/>
            <person name="Ahring B.K."/>
        </authorList>
    </citation>
    <scope>NUCLEOTIDE SEQUENCE [LARGE SCALE GENOMIC DNA]</scope>
    <source>
        <strain evidence="1 2">BSEL-1</strain>
    </source>
</reference>